<dbReference type="Proteomes" id="UP000199305">
    <property type="component" value="Unassembled WGS sequence"/>
</dbReference>
<dbReference type="PANTHER" id="PTHR23427:SF2">
    <property type="entry name" value="SURFEIT LOCUS PROTEIN 1"/>
    <property type="match status" value="1"/>
</dbReference>
<comment type="similarity">
    <text evidence="2 6">Belongs to the SURF1 family.</text>
</comment>
<dbReference type="STRING" id="658219.SAMN05216212_2403"/>
<keyword evidence="5 6" id="KW-0472">Membrane</keyword>
<reference evidence="8" key="1">
    <citation type="submission" date="2016-10" db="EMBL/GenBank/DDBJ databases">
        <authorList>
            <person name="Varghese N."/>
            <person name="Submissions S."/>
        </authorList>
    </citation>
    <scope>NUCLEOTIDE SEQUENCE [LARGE SCALE GENOMIC DNA]</scope>
    <source>
        <strain evidence="8">CGMCC 1.10658</strain>
    </source>
</reference>
<keyword evidence="8" id="KW-1185">Reference proteome</keyword>
<evidence type="ECO:0000256" key="1">
    <source>
        <dbReference type="ARBA" id="ARBA00004370"/>
    </source>
</evidence>
<keyword evidence="6" id="KW-1003">Cell membrane</keyword>
<name>A0A1G9BYG4_9GAMM</name>
<dbReference type="InterPro" id="IPR002994">
    <property type="entry name" value="Surf1/Shy1"/>
</dbReference>
<evidence type="ECO:0000313" key="7">
    <source>
        <dbReference type="EMBL" id="SDK44204.1"/>
    </source>
</evidence>
<feature type="transmembrane region" description="Helical" evidence="6">
    <location>
        <begin position="216"/>
        <end position="235"/>
    </location>
</feature>
<dbReference type="PANTHER" id="PTHR23427">
    <property type="entry name" value="SURFEIT LOCUS PROTEIN"/>
    <property type="match status" value="1"/>
</dbReference>
<keyword evidence="4 6" id="KW-1133">Transmembrane helix</keyword>
<dbReference type="EMBL" id="FNFH01000004">
    <property type="protein sequence ID" value="SDK44204.1"/>
    <property type="molecule type" value="Genomic_DNA"/>
</dbReference>
<organism evidence="7 8">
    <name type="scientific">Microbulbifer yueqingensis</name>
    <dbReference type="NCBI Taxonomy" id="658219"/>
    <lineage>
        <taxon>Bacteria</taxon>
        <taxon>Pseudomonadati</taxon>
        <taxon>Pseudomonadota</taxon>
        <taxon>Gammaproteobacteria</taxon>
        <taxon>Cellvibrionales</taxon>
        <taxon>Microbulbiferaceae</taxon>
        <taxon>Microbulbifer</taxon>
    </lineage>
</organism>
<evidence type="ECO:0000256" key="5">
    <source>
        <dbReference type="ARBA" id="ARBA00023136"/>
    </source>
</evidence>
<evidence type="ECO:0000256" key="4">
    <source>
        <dbReference type="ARBA" id="ARBA00022989"/>
    </source>
</evidence>
<evidence type="ECO:0000313" key="8">
    <source>
        <dbReference type="Proteomes" id="UP000199305"/>
    </source>
</evidence>
<comment type="subcellular location">
    <subcellularLocation>
        <location evidence="6">Cell membrane</location>
        <topology evidence="6">Multi-pass membrane protein</topology>
    </subcellularLocation>
    <subcellularLocation>
        <location evidence="1">Membrane</location>
    </subcellularLocation>
</comment>
<dbReference type="OrthoDB" id="9789940at2"/>
<keyword evidence="3 6" id="KW-0812">Transmembrane</keyword>
<sequence>MTVHTNPVRARQLSGSASVAPISNWPLTLFSGLLLPILVALGVWQLQRAEEKQALVSQLDARLSAQPENPAGLDRLQPYMPVRLQGYFTGEYFYLDNRTRDGRVGYEILQVFVSGKQRWLVNRGWLAAGSSRAELPAVTWPLAAKVVTGFLYPVLPAGEESPAANSGSRIQAVDERLTASLELAQPRWTIRLLADSDTALLTDWQMNNSPPERHRAYAWQWFAMAAALVVLWLLAATRLPVWLRKRHGRGTGDPEQ</sequence>
<dbReference type="AlphaFoldDB" id="A0A1G9BYG4"/>
<evidence type="ECO:0000256" key="3">
    <source>
        <dbReference type="ARBA" id="ARBA00022692"/>
    </source>
</evidence>
<dbReference type="Pfam" id="PF02104">
    <property type="entry name" value="SURF1"/>
    <property type="match status" value="1"/>
</dbReference>
<dbReference type="InterPro" id="IPR045214">
    <property type="entry name" value="Surf1/Surf4"/>
</dbReference>
<dbReference type="GO" id="GO:0005886">
    <property type="term" value="C:plasma membrane"/>
    <property type="evidence" value="ECO:0007669"/>
    <property type="project" value="UniProtKB-SubCell"/>
</dbReference>
<dbReference type="RefSeq" id="WP_091514159.1">
    <property type="nucleotide sequence ID" value="NZ_FNFH01000004.1"/>
</dbReference>
<gene>
    <name evidence="7" type="ORF">SAMN05216212_2403</name>
</gene>
<accession>A0A1G9BYG4</accession>
<feature type="transmembrane region" description="Helical" evidence="6">
    <location>
        <begin position="25"/>
        <end position="44"/>
    </location>
</feature>
<proteinExistence type="inferred from homology"/>
<evidence type="ECO:0000256" key="2">
    <source>
        <dbReference type="ARBA" id="ARBA00007165"/>
    </source>
</evidence>
<evidence type="ECO:0000256" key="6">
    <source>
        <dbReference type="RuleBase" id="RU363076"/>
    </source>
</evidence>
<dbReference type="PROSITE" id="PS50895">
    <property type="entry name" value="SURF1"/>
    <property type="match status" value="1"/>
</dbReference>
<dbReference type="CDD" id="cd06662">
    <property type="entry name" value="SURF1"/>
    <property type="match status" value="1"/>
</dbReference>
<protein>
    <recommendedName>
        <fullName evidence="6">SURF1-like protein</fullName>
    </recommendedName>
</protein>